<dbReference type="AlphaFoldDB" id="A0A930BWA9"/>
<evidence type="ECO:0000313" key="2">
    <source>
        <dbReference type="Proteomes" id="UP000718593"/>
    </source>
</evidence>
<accession>A0A930BWA9</accession>
<organism evidence="1 2">
    <name type="scientific">Dechloromonas agitata</name>
    <dbReference type="NCBI Taxonomy" id="73030"/>
    <lineage>
        <taxon>Bacteria</taxon>
        <taxon>Pseudomonadati</taxon>
        <taxon>Pseudomonadota</taxon>
        <taxon>Betaproteobacteria</taxon>
        <taxon>Rhodocyclales</taxon>
        <taxon>Azonexaceae</taxon>
        <taxon>Dechloromonas</taxon>
    </lineage>
</organism>
<reference evidence="1" key="1">
    <citation type="submission" date="2020-04" db="EMBL/GenBank/DDBJ databases">
        <title>Deep metagenomics examines the oral microbiome during advanced dental caries in children, revealing novel taxa and co-occurrences with host molecules.</title>
        <authorList>
            <person name="Baker J.L."/>
            <person name="Morton J.T."/>
            <person name="Dinis M."/>
            <person name="Alvarez R."/>
            <person name="Tran N.C."/>
            <person name="Knight R."/>
            <person name="Edlund A."/>
        </authorList>
    </citation>
    <scope>NUCLEOTIDE SEQUENCE</scope>
    <source>
        <strain evidence="1">JCVI_32_bin.24</strain>
    </source>
</reference>
<name>A0A930BWA9_9RHOO</name>
<protein>
    <submittedName>
        <fullName evidence="1">Phage tail protein</fullName>
    </submittedName>
</protein>
<proteinExistence type="predicted"/>
<evidence type="ECO:0000313" key="1">
    <source>
        <dbReference type="EMBL" id="MBF1164935.1"/>
    </source>
</evidence>
<dbReference type="InterPro" id="IPR009734">
    <property type="entry name" value="Myoviridae_GpU"/>
</dbReference>
<dbReference type="EMBL" id="JABZMI010000128">
    <property type="protein sequence ID" value="MBF1164935.1"/>
    <property type="molecule type" value="Genomic_DNA"/>
</dbReference>
<sequence>MLAVLGEIEFEVTSGLSGMELSASTDWAEHPLIKGKPLLEWVGDGLDEYTLTIELHPMLGDPSARQRQLRDAQAAHQPLALVLGSGDYLGAFVITALGNVPRRTWANGQNSISTLTITLREYTGPVEQPKTLLGLIDPSQTADTARPELLSRFDSIKSTAEVALGHARKAAAVIQSGKQLYDVVRRGDVADMLTQAPRLLGVAGKAIAPLEGFSDAAALLQDAGDLAALGSDVLSDVRGIQTSLDLDSLDLENVVDRIGSAGSALERSISLFDDAGPKLASLAAKVATRRA</sequence>
<dbReference type="Pfam" id="PF06995">
    <property type="entry name" value="Phage_P2_GpU"/>
    <property type="match status" value="1"/>
</dbReference>
<comment type="caution">
    <text evidence="1">The sequence shown here is derived from an EMBL/GenBank/DDBJ whole genome shotgun (WGS) entry which is preliminary data.</text>
</comment>
<gene>
    <name evidence="1" type="ORF">HXL68_07830</name>
</gene>
<dbReference type="Proteomes" id="UP000718593">
    <property type="component" value="Unassembled WGS sequence"/>
</dbReference>